<dbReference type="AlphaFoldDB" id="A0A9P0FMB0"/>
<dbReference type="SUPFAM" id="SSF53098">
    <property type="entry name" value="Ribonuclease H-like"/>
    <property type="match status" value="1"/>
</dbReference>
<reference evidence="3" key="1">
    <citation type="submission" date="2021-12" db="EMBL/GenBank/DDBJ databases">
        <authorList>
            <person name="King R."/>
        </authorList>
    </citation>
    <scope>NUCLEOTIDE SEQUENCE</scope>
</reference>
<keyword evidence="1" id="KW-0175">Coiled coil</keyword>
<protein>
    <submittedName>
        <fullName evidence="3">Uncharacterized protein</fullName>
    </submittedName>
</protein>
<dbReference type="InterPro" id="IPR012337">
    <property type="entry name" value="RNaseH-like_sf"/>
</dbReference>
<sequence length="950" mass="108341">MSTEGRETLVPVGGDGAATGAPRSSAVDCRSPARDQAGAHVVATGKEQAGKLPMHPMLKDVLMAMNRSVSLTELGSASHFSAKSPVEKTAGQDWSRPKAGMENEFRETMEEVTKLSTEMEKHIEQNTRRELKGLIKELLIQVEVLNRVIIKKWLDEHTYEPVEKMYIDVDTQTETQPKEYGSQTDITIEKKDNVTQTEEATYTYSGVLAETREIRSLEGVGSLNDVMEAHSSTSEEEDPYRNSSESDVDYIPPNKKTKHSGKLFDFFKSLKTPKPKSSTSLLVVEKNDEEINPEIVDNESPSFAVVDYNEKFKNSPMLDGKFFQVQKCDEKMHVRAICQLCLPVKKVIKGSREITTNFVKHLRRVHGDKYGDYLKYKERKHRQRVFNNDSDATSAGTTKKKSKQDTLKKYITSPNPKEKISDETEMCHSHIQNLKKEIEKQDYVCATADIWSTKQRSFMGVTLHWIDSNLDRKSVALACKRFCGTHDYKNIGEMLENINLKFGIRPTQIIATVTDNGSNFVKAFREFAVGDGEREVHEDLQAETSIGVHDREEDVDEEDITFEQIDVFDNPDDCRIILSTHVRCASHTLNLIATTDCKNAIQSNVLVRKRHTEVFLKCNILWTKARRPKTAEIIKDALGHTLSYPGVTRWNSYYDSVSQILSEKLKLPSLFQRLNMNYFRETELKYLEEYCMVLKPLASTLDLLQGQDCVHYGYILPSLLSLRNKWEKIKLQELSCGGKLLLTTCMQSLERRFSDILNLFSKEAVISAIVHPQFKFRWCNVIKNTDLTVDEMKKIVITAAETLIALDGGEESGDTSSDTTDFNERPQDQSQKVTQSMKENEKIKPAKSKIELELYKFLDDKRETDERVSLALEQIATRIANKENKAPNNISAFCHNLETEMIRMPSDIIEDFKDEITELLLKKDVKLKIYIENKNKDSIINVYLSISTKP</sequence>
<evidence type="ECO:0000313" key="3">
    <source>
        <dbReference type="EMBL" id="CAH0562812.1"/>
    </source>
</evidence>
<evidence type="ECO:0000313" key="4">
    <source>
        <dbReference type="Proteomes" id="UP001154078"/>
    </source>
</evidence>
<name>A0A9P0FMB0_BRAAE</name>
<evidence type="ECO:0000256" key="1">
    <source>
        <dbReference type="SAM" id="Coils"/>
    </source>
</evidence>
<feature type="region of interest" description="Disordered" evidence="2">
    <location>
        <begin position="228"/>
        <end position="254"/>
    </location>
</feature>
<dbReference type="Proteomes" id="UP001154078">
    <property type="component" value="Chromosome 8"/>
</dbReference>
<evidence type="ECO:0000256" key="2">
    <source>
        <dbReference type="SAM" id="MobiDB-lite"/>
    </source>
</evidence>
<feature type="region of interest" description="Disordered" evidence="2">
    <location>
        <begin position="808"/>
        <end position="840"/>
    </location>
</feature>
<dbReference type="PANTHER" id="PTHR47501">
    <property type="entry name" value="TRANSPOSASE-RELATED"/>
    <property type="match status" value="1"/>
</dbReference>
<organism evidence="3 4">
    <name type="scientific">Brassicogethes aeneus</name>
    <name type="common">Rape pollen beetle</name>
    <name type="synonym">Meligethes aeneus</name>
    <dbReference type="NCBI Taxonomy" id="1431903"/>
    <lineage>
        <taxon>Eukaryota</taxon>
        <taxon>Metazoa</taxon>
        <taxon>Ecdysozoa</taxon>
        <taxon>Arthropoda</taxon>
        <taxon>Hexapoda</taxon>
        <taxon>Insecta</taxon>
        <taxon>Pterygota</taxon>
        <taxon>Neoptera</taxon>
        <taxon>Endopterygota</taxon>
        <taxon>Coleoptera</taxon>
        <taxon>Polyphaga</taxon>
        <taxon>Cucujiformia</taxon>
        <taxon>Nitidulidae</taxon>
        <taxon>Meligethinae</taxon>
        <taxon>Brassicogethes</taxon>
    </lineage>
</organism>
<feature type="region of interest" description="Disordered" evidence="2">
    <location>
        <begin position="1"/>
        <end position="30"/>
    </location>
</feature>
<dbReference type="OrthoDB" id="6774550at2759"/>
<dbReference type="EMBL" id="OV121139">
    <property type="protein sequence ID" value="CAH0562812.1"/>
    <property type="molecule type" value="Genomic_DNA"/>
</dbReference>
<keyword evidence="4" id="KW-1185">Reference proteome</keyword>
<feature type="compositionally biased region" description="Polar residues" evidence="2">
    <location>
        <begin position="828"/>
        <end position="837"/>
    </location>
</feature>
<dbReference type="PANTHER" id="PTHR47501:SF5">
    <property type="entry name" value="HAT C-TERMINAL DIMERISATION DOMAIN-CONTAINING PROTEIN"/>
    <property type="match status" value="1"/>
</dbReference>
<gene>
    <name evidence="3" type="ORF">MELIAE_LOCUS11832</name>
</gene>
<feature type="region of interest" description="Disordered" evidence="2">
    <location>
        <begin position="385"/>
        <end position="406"/>
    </location>
</feature>
<accession>A0A9P0FMB0</accession>
<proteinExistence type="predicted"/>
<feature type="coiled-coil region" evidence="1">
    <location>
        <begin position="98"/>
        <end position="125"/>
    </location>
</feature>